<dbReference type="InterPro" id="IPR007438">
    <property type="entry name" value="DUF488"/>
</dbReference>
<dbReference type="PANTHER" id="PTHR39337:SF1">
    <property type="entry name" value="BLR5642 PROTEIN"/>
    <property type="match status" value="1"/>
</dbReference>
<dbReference type="Proteomes" id="UP001597560">
    <property type="component" value="Unassembled WGS sequence"/>
</dbReference>
<keyword evidence="2" id="KW-1185">Reference proteome</keyword>
<gene>
    <name evidence="1" type="ORF">ACFS6J_09635</name>
</gene>
<evidence type="ECO:0000313" key="2">
    <source>
        <dbReference type="Proteomes" id="UP001597560"/>
    </source>
</evidence>
<reference evidence="2" key="1">
    <citation type="journal article" date="2019" name="Int. J. Syst. Evol. Microbiol.">
        <title>The Global Catalogue of Microorganisms (GCM) 10K type strain sequencing project: providing services to taxonomists for standard genome sequencing and annotation.</title>
        <authorList>
            <consortium name="The Broad Institute Genomics Platform"/>
            <consortium name="The Broad Institute Genome Sequencing Center for Infectious Disease"/>
            <person name="Wu L."/>
            <person name="Ma J."/>
        </authorList>
    </citation>
    <scope>NUCLEOTIDE SEQUENCE [LARGE SCALE GENOMIC DNA]</scope>
    <source>
        <strain evidence="2">KCTC 23098</strain>
    </source>
</reference>
<dbReference type="EMBL" id="JBHUPA010000005">
    <property type="protein sequence ID" value="MFD2962044.1"/>
    <property type="molecule type" value="Genomic_DNA"/>
</dbReference>
<accession>A0ABW6B126</accession>
<protein>
    <submittedName>
        <fullName evidence="1">DUF488 family protein</fullName>
    </submittedName>
</protein>
<organism evidence="1 2">
    <name type="scientific">Olivibacter jilunii</name>
    <dbReference type="NCBI Taxonomy" id="985016"/>
    <lineage>
        <taxon>Bacteria</taxon>
        <taxon>Pseudomonadati</taxon>
        <taxon>Bacteroidota</taxon>
        <taxon>Sphingobacteriia</taxon>
        <taxon>Sphingobacteriales</taxon>
        <taxon>Sphingobacteriaceae</taxon>
        <taxon>Olivibacter</taxon>
    </lineage>
</organism>
<dbReference type="PANTHER" id="PTHR39337">
    <property type="entry name" value="BLR5642 PROTEIN"/>
    <property type="match status" value="1"/>
</dbReference>
<dbReference type="RefSeq" id="WP_187340813.1">
    <property type="nucleotide sequence ID" value="NZ_JBHUPA010000005.1"/>
</dbReference>
<name>A0ABW6B126_9SPHI</name>
<evidence type="ECO:0000313" key="1">
    <source>
        <dbReference type="EMBL" id="MFD2962044.1"/>
    </source>
</evidence>
<sequence>MFYRRKLLLGLLQQFGNVLDKIQLQKLLFLVTRSQSSSSYHFVPYKYGCYSFQSMSDLKTLNKYNIVHIEENSISYISDVDYLKQLKVADQKVIKDIKRIYGKKTNEELMRTTYISHPYYAINSLVAKRLLTEEQYNKVVKSRPTDNTTVLFTIGYEGLSLEEYINKLIKNNIKLLCDVRNNAASMKFGFSKSQLKNGCESVGIEYTHFPEVGIKSEFRQELNSQKDYDELFDEYKKSVIKETLSSQKKIFTLLQKYHRIALTCFEANICQCHRKPLAEAITHLEEWDYELKHI</sequence>
<dbReference type="Pfam" id="PF04343">
    <property type="entry name" value="DUF488"/>
    <property type="match status" value="1"/>
</dbReference>
<comment type="caution">
    <text evidence="1">The sequence shown here is derived from an EMBL/GenBank/DDBJ whole genome shotgun (WGS) entry which is preliminary data.</text>
</comment>
<proteinExistence type="predicted"/>